<dbReference type="Pfam" id="PF14907">
    <property type="entry name" value="NTP_transf_5"/>
    <property type="match status" value="1"/>
</dbReference>
<dbReference type="InterPro" id="IPR039498">
    <property type="entry name" value="NTP_transf_5"/>
</dbReference>
<dbReference type="Proteomes" id="UP000183190">
    <property type="component" value="Unassembled WGS sequence"/>
</dbReference>
<evidence type="ECO:0000313" key="2">
    <source>
        <dbReference type="Proteomes" id="UP000183190"/>
    </source>
</evidence>
<evidence type="ECO:0000313" key="1">
    <source>
        <dbReference type="EMBL" id="SEH38367.1"/>
    </source>
</evidence>
<dbReference type="EMBL" id="FNWV01000001">
    <property type="protein sequence ID" value="SEH38367.1"/>
    <property type="molecule type" value="Genomic_DNA"/>
</dbReference>
<gene>
    <name evidence="1" type="ORF">SAMN02910265_00228</name>
</gene>
<proteinExistence type="predicted"/>
<reference evidence="1 2" key="1">
    <citation type="submission" date="2016-10" db="EMBL/GenBank/DDBJ databases">
        <authorList>
            <person name="de Groot N.N."/>
        </authorList>
    </citation>
    <scope>NUCLEOTIDE SEQUENCE [LARGE SCALE GENOMIC DNA]</scope>
    <source>
        <strain evidence="1 2">YAD2003</strain>
    </source>
</reference>
<dbReference type="AlphaFoldDB" id="A0A1H6HW53"/>
<dbReference type="OrthoDB" id="9773927at2"/>
<keyword evidence="1" id="KW-0808">Transferase</keyword>
<name>A0A1H6HW53_RUMFL</name>
<protein>
    <submittedName>
        <fullName evidence="1">Uncharacterized nucleotidyltransferase</fullName>
    </submittedName>
</protein>
<sequence length="368" mass="43334">MEKSEFRSNAEDMIYLTVCSINGVTPDRERIEKLDLPKLFEVCQTHILTACVAYALESAGIKDNDFTQAKEKSIRKNILLDSERAKILKRLEAEKIWYMPLKGAIFKDWYPKLGMRQMSDNDILCDGTKRAYIKEVMLDMGFTCDHFGQDNDDAYFKPPVCNFEMHNELFTGAHVGKLHGYYEDVKNRLIKDEKNEYGYHFRDEDFYIYFIAHEYKHFASYGIGVRSLVDTYIFMQKFKDKLDNDYISAELEKLEIADFEKTNRELAAKLFSMEQLSSEEKELLDYYIMSGTYGVRENRVKNDLKYRTKGSKLGYLRYRLFPPLEYLEVSVPWVKKSKLLIPAAYIYRLFHGAINKKSVSEHKKQIRK</sequence>
<organism evidence="1 2">
    <name type="scientific">Ruminococcus flavefaciens</name>
    <dbReference type="NCBI Taxonomy" id="1265"/>
    <lineage>
        <taxon>Bacteria</taxon>
        <taxon>Bacillati</taxon>
        <taxon>Bacillota</taxon>
        <taxon>Clostridia</taxon>
        <taxon>Eubacteriales</taxon>
        <taxon>Oscillospiraceae</taxon>
        <taxon>Ruminococcus</taxon>
    </lineage>
</organism>
<accession>A0A1H6HW53</accession>
<dbReference type="GO" id="GO:0016740">
    <property type="term" value="F:transferase activity"/>
    <property type="evidence" value="ECO:0007669"/>
    <property type="project" value="UniProtKB-KW"/>
</dbReference>
<dbReference type="RefSeq" id="WP_074714070.1">
    <property type="nucleotide sequence ID" value="NZ_FNWV01000001.1"/>
</dbReference>